<evidence type="ECO:0000313" key="2">
    <source>
        <dbReference type="Proteomes" id="UP000266673"/>
    </source>
</evidence>
<keyword evidence="2" id="KW-1185">Reference proteome</keyword>
<organism evidence="1 2">
    <name type="scientific">Gigaspora rosea</name>
    <dbReference type="NCBI Taxonomy" id="44941"/>
    <lineage>
        <taxon>Eukaryota</taxon>
        <taxon>Fungi</taxon>
        <taxon>Fungi incertae sedis</taxon>
        <taxon>Mucoromycota</taxon>
        <taxon>Glomeromycotina</taxon>
        <taxon>Glomeromycetes</taxon>
        <taxon>Diversisporales</taxon>
        <taxon>Gigasporaceae</taxon>
        <taxon>Gigaspora</taxon>
    </lineage>
</organism>
<protein>
    <recommendedName>
        <fullName evidence="3">MULE transposase domain-containing protein</fullName>
    </recommendedName>
</protein>
<gene>
    <name evidence="1" type="ORF">C2G38_1988879</name>
</gene>
<dbReference type="AlphaFoldDB" id="A0A397UAH1"/>
<sequence length="208" mass="24490">IFPETKHFLCIFHIQQNIHKKLKRLLGTNYEKFIKIFYRTRNSLNESDFERPSNYLQGTLYPIQHTWVLWYQSLWFTAGIQSNQKIEALNALLKIGVNHMSSLCHLHEECQRLFDNQAQYSQLEEYQNSVLTRGLPIASQVIFPQIDSILIKFVTPHILSIQRQQMNESLLYHAARLEVPVSEFNNNEVIYKVQYIALLVSSIISNTY</sequence>
<evidence type="ECO:0008006" key="3">
    <source>
        <dbReference type="Google" id="ProtNLM"/>
    </source>
</evidence>
<feature type="non-terminal residue" evidence="1">
    <location>
        <position position="1"/>
    </location>
</feature>
<name>A0A397UAH1_9GLOM</name>
<dbReference type="PANTHER" id="PTHR47718">
    <property type="entry name" value="OS01G0519700 PROTEIN"/>
    <property type="match status" value="1"/>
</dbReference>
<dbReference type="EMBL" id="QKWP01002254">
    <property type="protein sequence ID" value="RIB04106.1"/>
    <property type="molecule type" value="Genomic_DNA"/>
</dbReference>
<reference evidence="1 2" key="1">
    <citation type="submission" date="2018-06" db="EMBL/GenBank/DDBJ databases">
        <title>Comparative genomics reveals the genomic features of Rhizophagus irregularis, R. cerebriforme, R. diaphanum and Gigaspora rosea, and their symbiotic lifestyle signature.</title>
        <authorList>
            <person name="Morin E."/>
            <person name="San Clemente H."/>
            <person name="Chen E.C.H."/>
            <person name="De La Providencia I."/>
            <person name="Hainaut M."/>
            <person name="Kuo A."/>
            <person name="Kohler A."/>
            <person name="Murat C."/>
            <person name="Tang N."/>
            <person name="Roy S."/>
            <person name="Loubradou J."/>
            <person name="Henrissat B."/>
            <person name="Grigoriev I.V."/>
            <person name="Corradi N."/>
            <person name="Roux C."/>
            <person name="Martin F.M."/>
        </authorList>
    </citation>
    <scope>NUCLEOTIDE SEQUENCE [LARGE SCALE GENOMIC DNA]</scope>
    <source>
        <strain evidence="1 2">DAOM 194757</strain>
    </source>
</reference>
<proteinExistence type="predicted"/>
<dbReference type="Proteomes" id="UP000266673">
    <property type="component" value="Unassembled WGS sequence"/>
</dbReference>
<comment type="caution">
    <text evidence="1">The sequence shown here is derived from an EMBL/GenBank/DDBJ whole genome shotgun (WGS) entry which is preliminary data.</text>
</comment>
<accession>A0A397UAH1</accession>
<evidence type="ECO:0000313" key="1">
    <source>
        <dbReference type="EMBL" id="RIB04106.1"/>
    </source>
</evidence>
<dbReference type="OrthoDB" id="2406606at2759"/>